<comment type="subcellular location">
    <subcellularLocation>
        <location evidence="1">Membrane</location>
        <topology evidence="1">Single-pass membrane protein</topology>
    </subcellularLocation>
</comment>
<dbReference type="FunFam" id="2.60.40.60:FF:000114">
    <property type="entry name" value="FAT atypical cadherin 4"/>
    <property type="match status" value="1"/>
</dbReference>
<dbReference type="GO" id="GO:0005509">
    <property type="term" value="F:calcium ion binding"/>
    <property type="evidence" value="ECO:0007669"/>
    <property type="project" value="UniProtKB-UniRule"/>
</dbReference>
<evidence type="ECO:0000259" key="13">
    <source>
        <dbReference type="PROSITE" id="PS50268"/>
    </source>
</evidence>
<evidence type="ECO:0000256" key="10">
    <source>
        <dbReference type="ARBA" id="ARBA00023157"/>
    </source>
</evidence>
<dbReference type="GO" id="GO:0005911">
    <property type="term" value="C:cell-cell junction"/>
    <property type="evidence" value="ECO:0007669"/>
    <property type="project" value="TreeGrafter"/>
</dbReference>
<evidence type="ECO:0000256" key="6">
    <source>
        <dbReference type="ARBA" id="ARBA00022837"/>
    </source>
</evidence>
<reference evidence="14" key="2">
    <citation type="submission" date="2025-09" db="UniProtKB">
        <authorList>
            <consortium name="Ensembl"/>
        </authorList>
    </citation>
    <scope>IDENTIFICATION</scope>
</reference>
<feature type="domain" description="Cadherin" evidence="13">
    <location>
        <begin position="138"/>
        <end position="227"/>
    </location>
</feature>
<dbReference type="InterPro" id="IPR015919">
    <property type="entry name" value="Cadherin-like_sf"/>
</dbReference>
<feature type="domain" description="Cadherin" evidence="13">
    <location>
        <begin position="641"/>
        <end position="744"/>
    </location>
</feature>
<feature type="domain" description="Cadherin" evidence="13">
    <location>
        <begin position="538"/>
        <end position="640"/>
    </location>
</feature>
<keyword evidence="8" id="KW-1133">Transmembrane helix</keyword>
<evidence type="ECO:0000256" key="9">
    <source>
        <dbReference type="ARBA" id="ARBA00023136"/>
    </source>
</evidence>
<dbReference type="FunFam" id="2.60.40.60:FF:000108">
    <property type="entry name" value="FAT atypical cadherin 4"/>
    <property type="match status" value="1"/>
</dbReference>
<keyword evidence="15" id="KW-1185">Reference proteome</keyword>
<evidence type="ECO:0000313" key="15">
    <source>
        <dbReference type="Proteomes" id="UP000694541"/>
    </source>
</evidence>
<evidence type="ECO:0000313" key="14">
    <source>
        <dbReference type="Ensembl" id="ENSANIP00000003699.1"/>
    </source>
</evidence>
<evidence type="ECO:0000256" key="8">
    <source>
        <dbReference type="ARBA" id="ARBA00022989"/>
    </source>
</evidence>
<dbReference type="Ensembl" id="ENSANIT00000003818.1">
    <property type="protein sequence ID" value="ENSANIP00000003699.1"/>
    <property type="gene ID" value="ENSANIG00000002452.1"/>
</dbReference>
<feature type="domain" description="Cadherin" evidence="13">
    <location>
        <begin position="438"/>
        <end position="537"/>
    </location>
</feature>
<dbReference type="FunFam" id="2.60.40.60:FF:000010">
    <property type="entry name" value="Cadherin EGF LAG seven-pass G-type receptor 3"/>
    <property type="match status" value="2"/>
</dbReference>
<feature type="domain" description="Cadherin" evidence="13">
    <location>
        <begin position="855"/>
        <end position="959"/>
    </location>
</feature>
<feature type="domain" description="Cadherin" evidence="13">
    <location>
        <begin position="32"/>
        <end position="137"/>
    </location>
</feature>
<protein>
    <recommendedName>
        <fullName evidence="13">Cadherin domain-containing protein</fullName>
    </recommendedName>
</protein>
<dbReference type="PROSITE" id="PS00232">
    <property type="entry name" value="CADHERIN_1"/>
    <property type="match status" value="4"/>
</dbReference>
<evidence type="ECO:0000256" key="3">
    <source>
        <dbReference type="ARBA" id="ARBA00022692"/>
    </source>
</evidence>
<dbReference type="InterPro" id="IPR020894">
    <property type="entry name" value="Cadherin_CS"/>
</dbReference>
<evidence type="ECO:0000256" key="1">
    <source>
        <dbReference type="ARBA" id="ARBA00004167"/>
    </source>
</evidence>
<accession>A0A8B9M819</accession>
<proteinExistence type="predicted"/>
<dbReference type="Pfam" id="PF00028">
    <property type="entry name" value="Cadherin"/>
    <property type="match status" value="8"/>
</dbReference>
<feature type="domain" description="Cadherin" evidence="13">
    <location>
        <begin position="334"/>
        <end position="437"/>
    </location>
</feature>
<evidence type="ECO:0000256" key="7">
    <source>
        <dbReference type="ARBA" id="ARBA00022889"/>
    </source>
</evidence>
<dbReference type="AlphaFoldDB" id="A0A8B9M819"/>
<keyword evidence="10" id="KW-1015">Disulfide bond</keyword>
<dbReference type="FunFam" id="2.60.40.60:FF:000024">
    <property type="entry name" value="FAT atypical cadherin 3"/>
    <property type="match status" value="2"/>
</dbReference>
<dbReference type="InterPro" id="IPR002126">
    <property type="entry name" value="Cadherin-like_dom"/>
</dbReference>
<organism evidence="14 15">
    <name type="scientific">Accipiter nisus</name>
    <name type="common">Eurasian sparrowhawk</name>
    <dbReference type="NCBI Taxonomy" id="211598"/>
    <lineage>
        <taxon>Eukaryota</taxon>
        <taxon>Metazoa</taxon>
        <taxon>Chordata</taxon>
        <taxon>Craniata</taxon>
        <taxon>Vertebrata</taxon>
        <taxon>Euteleostomi</taxon>
        <taxon>Archelosauria</taxon>
        <taxon>Archosauria</taxon>
        <taxon>Dinosauria</taxon>
        <taxon>Saurischia</taxon>
        <taxon>Theropoda</taxon>
        <taxon>Coelurosauria</taxon>
        <taxon>Aves</taxon>
        <taxon>Neognathae</taxon>
        <taxon>Neoaves</taxon>
        <taxon>Telluraves</taxon>
        <taxon>Accipitrimorphae</taxon>
        <taxon>Accipitriformes</taxon>
        <taxon>Accipitridae</taxon>
        <taxon>Accipitrinae</taxon>
        <taxon>Accipiter</taxon>
    </lineage>
</organism>
<keyword evidence="4" id="KW-0732">Signal</keyword>
<dbReference type="FunFam" id="2.60.40.60:FF:000174">
    <property type="entry name" value="FAT atypical cadherin 4"/>
    <property type="match status" value="1"/>
</dbReference>
<dbReference type="Gene3D" id="2.60.40.60">
    <property type="entry name" value="Cadherins"/>
    <property type="match status" value="11"/>
</dbReference>
<dbReference type="PANTHER" id="PTHR24025">
    <property type="entry name" value="DESMOGLEIN FAMILY MEMBER"/>
    <property type="match status" value="1"/>
</dbReference>
<dbReference type="Proteomes" id="UP000694541">
    <property type="component" value="Unplaced"/>
</dbReference>
<evidence type="ECO:0000256" key="4">
    <source>
        <dbReference type="ARBA" id="ARBA00022729"/>
    </source>
</evidence>
<keyword evidence="5" id="KW-0677">Repeat</keyword>
<evidence type="ECO:0000256" key="2">
    <source>
        <dbReference type="ARBA" id="ARBA00022536"/>
    </source>
</evidence>
<dbReference type="SUPFAM" id="SSF49313">
    <property type="entry name" value="Cadherin-like"/>
    <property type="match status" value="10"/>
</dbReference>
<dbReference type="PROSITE" id="PS50268">
    <property type="entry name" value="CADHERIN_2"/>
    <property type="match status" value="9"/>
</dbReference>
<dbReference type="CDD" id="cd11304">
    <property type="entry name" value="Cadherin_repeat"/>
    <property type="match status" value="10"/>
</dbReference>
<evidence type="ECO:0000256" key="12">
    <source>
        <dbReference type="PROSITE-ProRule" id="PRU00043"/>
    </source>
</evidence>
<keyword evidence="7" id="KW-0130">Cell adhesion</keyword>
<dbReference type="InterPro" id="IPR050971">
    <property type="entry name" value="Cadherin-domain_protein"/>
</dbReference>
<keyword evidence="3" id="KW-0812">Transmembrane</keyword>
<dbReference type="PRINTS" id="PR00205">
    <property type="entry name" value="CADHERIN"/>
</dbReference>
<keyword evidence="9" id="KW-0472">Membrane</keyword>
<keyword evidence="11" id="KW-0325">Glycoprotein</keyword>
<evidence type="ECO:0000256" key="11">
    <source>
        <dbReference type="ARBA" id="ARBA00023180"/>
    </source>
</evidence>
<name>A0A8B9M819_9AVES</name>
<dbReference type="FunFam" id="2.60.40.60:FF:000134">
    <property type="entry name" value="protocadherin Fat 4"/>
    <property type="match status" value="1"/>
</dbReference>
<reference evidence="14" key="1">
    <citation type="submission" date="2025-08" db="UniProtKB">
        <authorList>
            <consortium name="Ensembl"/>
        </authorList>
    </citation>
    <scope>IDENTIFICATION</scope>
</reference>
<feature type="domain" description="Cadherin" evidence="13">
    <location>
        <begin position="229"/>
        <end position="333"/>
    </location>
</feature>
<keyword evidence="6 12" id="KW-0106">Calcium</keyword>
<evidence type="ECO:0000256" key="5">
    <source>
        <dbReference type="ARBA" id="ARBA00022737"/>
    </source>
</evidence>
<dbReference type="GO" id="GO:0005886">
    <property type="term" value="C:plasma membrane"/>
    <property type="evidence" value="ECO:0007669"/>
    <property type="project" value="InterPro"/>
</dbReference>
<sequence length="1015" mass="109278">AGVPALSGRAEALIRLLDVNDNEPRVKFRYFPATSRFASVDENAAPGTVVALLTVSDADSPAANGNISVSILAGNEQRHFEVHSSKVPNLSLIKVAAALDRERIPAYNLTVAVADNYGAPPPLVIFVNDINDHPPVFGQSVYRVNISEEVPLGSYVRGLSATDRDSGLNGGTAGHAAGTSISSGLDRETASQVVLNISARDQGVQPKFSYAQLVVTILDVNDNKPRFSQPEGYQVSLAENSPSGTELLVLSATDGDLGDNGTVPVGPSSVTPRRFFRLDPVSGKLSTISQLDREEQAHFSLQVLATDLGSPPLSSIARVNVSLLDVNDNSPVFYPVQYFAHIQENEPAGTYVTTVSATDPDLGPNGTVKYSISAGDTSRFQVHGQTGVITTKIALDREEKTAYQLQIVATDGGHLQSQNQAIVTITVLDTQDNPPVFSQGTYSFVVFENVALGYHVGTVFASTMDLNTNISYLITTGDQRGVFAINRVTGQITTASIIDREEQAFYQLKVVASGGAITGDAMVNITVKDLNDNSPHFIHAVESVNVVENWKAGHTIFQAKALDPDEGVNGVVLYSLKQNPKGLFSISEQTGAISLTGPLDINAGSYQVEILASDMGVPQLSSNFILTVSVHDVNDNPPVFDQLSYEITILESEPVNSRFFKVQASDKDSGVNGEIAYSIIEGNTGDAFGIFPDGQLYIKSELDRELQERYVLLVVASDRAVEPLNATVNVTVILEDVNDNRPLFNSTNYVFYFEEEQRGGSYVGKINAVDKDFGPNGEVRYSFEHMQPDFELNTVTGEIRSTHQFDREALMRQRGAAVFSLTVIATDQGLPKPLKDQATVQIYMKDINDNAPKFLKDLYQATISELAANLTQVLRVSASDVDEGVNGLIHYSVIKGNEEKQFAIDSSTGQVTLVGKLDHEATASYSLVIQAVDAGAVSLSSTCMLSIDVLDENDNSPSFPKSTLLVDVLENMRVGELVSSVTATDSDSGDNLTYAIIQQIPMPPAMLPPGSYVLV</sequence>
<dbReference type="SMART" id="SM00112">
    <property type="entry name" value="CA"/>
    <property type="match status" value="9"/>
</dbReference>
<keyword evidence="2" id="KW-0245">EGF-like domain</keyword>
<feature type="domain" description="Cadherin" evidence="13">
    <location>
        <begin position="745"/>
        <end position="854"/>
    </location>
</feature>
<dbReference type="GO" id="GO:0007156">
    <property type="term" value="P:homophilic cell adhesion via plasma membrane adhesion molecules"/>
    <property type="evidence" value="ECO:0007669"/>
    <property type="project" value="InterPro"/>
</dbReference>
<dbReference type="PANTHER" id="PTHR24025:SF31">
    <property type="entry name" value="NEURAL-CADHERIN"/>
    <property type="match status" value="1"/>
</dbReference>